<dbReference type="Pfam" id="PF13702">
    <property type="entry name" value="Lysozyme_like"/>
    <property type="match status" value="1"/>
</dbReference>
<feature type="domain" description="CwlT-like lysozyme" evidence="1">
    <location>
        <begin position="42"/>
        <end position="194"/>
    </location>
</feature>
<dbReference type="EMBL" id="QCZG01000003">
    <property type="protein sequence ID" value="PWA13133.1"/>
    <property type="molecule type" value="Genomic_DNA"/>
</dbReference>
<dbReference type="CDD" id="cd16891">
    <property type="entry name" value="CwlT-like"/>
    <property type="match status" value="1"/>
</dbReference>
<dbReference type="PANTHER" id="PTHR34135">
    <property type="entry name" value="LYSOZYME"/>
    <property type="match status" value="1"/>
</dbReference>
<reference evidence="2 3" key="1">
    <citation type="submission" date="2018-04" db="EMBL/GenBank/DDBJ databases">
        <title>Camelliibacillus theae gen. nov., sp. nov., isolated from Pu'er tea.</title>
        <authorList>
            <person name="Niu L."/>
        </authorList>
    </citation>
    <scope>NUCLEOTIDE SEQUENCE [LARGE SCALE GENOMIC DNA]</scope>
    <source>
        <strain evidence="2 3">T8</strain>
    </source>
</reference>
<evidence type="ECO:0000259" key="1">
    <source>
        <dbReference type="Pfam" id="PF13702"/>
    </source>
</evidence>
<dbReference type="Gene3D" id="1.10.530.10">
    <property type="match status" value="1"/>
</dbReference>
<organism evidence="2 3">
    <name type="scientific">Pueribacillus theae</name>
    <dbReference type="NCBI Taxonomy" id="2171751"/>
    <lineage>
        <taxon>Bacteria</taxon>
        <taxon>Bacillati</taxon>
        <taxon>Bacillota</taxon>
        <taxon>Bacilli</taxon>
        <taxon>Bacillales</taxon>
        <taxon>Bacillaceae</taxon>
        <taxon>Pueribacillus</taxon>
    </lineage>
</organism>
<keyword evidence="3" id="KW-1185">Reference proteome</keyword>
<sequence>MWAIKFFSVIGLALLVLMKIANDDQLLEKKEKVLLLTDPYSKVNEYKPMIRKELEKYDIDKHTDVLLALMQQESKGLGGDPMQASESAGLPPNTIDDPEESVRQGVKHFKNVLQYGENKNVDFSTVIQSYNMGKGYIDFVHEHGGKHSEDLAKKFSLIQVKKDPDVYDCGGNKDNFRYPYCYGDFTYHTKVANNLKHFASAEQEEVSVAE</sequence>
<proteinExistence type="predicted"/>
<dbReference type="InterPro" id="IPR023346">
    <property type="entry name" value="Lysozyme-like_dom_sf"/>
</dbReference>
<evidence type="ECO:0000313" key="2">
    <source>
        <dbReference type="EMBL" id="PWA13133.1"/>
    </source>
</evidence>
<dbReference type="OrthoDB" id="9813368at2"/>
<dbReference type="GO" id="GO:0016052">
    <property type="term" value="P:carbohydrate catabolic process"/>
    <property type="evidence" value="ECO:0007669"/>
    <property type="project" value="TreeGrafter"/>
</dbReference>
<evidence type="ECO:0000313" key="3">
    <source>
        <dbReference type="Proteomes" id="UP000245998"/>
    </source>
</evidence>
<dbReference type="AlphaFoldDB" id="A0A2U1K7Y6"/>
<protein>
    <recommendedName>
        <fullName evidence="1">CwlT-like lysozyme domain-containing protein</fullName>
    </recommendedName>
</protein>
<dbReference type="InterPro" id="IPR047194">
    <property type="entry name" value="CwlT-like_lysozyme"/>
</dbReference>
<dbReference type="SUPFAM" id="SSF53955">
    <property type="entry name" value="Lysozyme-like"/>
    <property type="match status" value="1"/>
</dbReference>
<dbReference type="Proteomes" id="UP000245998">
    <property type="component" value="Unassembled WGS sequence"/>
</dbReference>
<comment type="caution">
    <text evidence="2">The sequence shown here is derived from an EMBL/GenBank/DDBJ whole genome shotgun (WGS) entry which is preliminary data.</text>
</comment>
<gene>
    <name evidence="2" type="ORF">DCC39_02820</name>
</gene>
<accession>A0A2U1K7Y6</accession>
<name>A0A2U1K7Y6_9BACI</name>
<dbReference type="PANTHER" id="PTHR34135:SF3">
    <property type="entry name" value="PNEUMOCOCCAL VACCINE ANTIGEN A"/>
    <property type="match status" value="1"/>
</dbReference>